<dbReference type="AlphaFoldDB" id="A0A4P9YWR0"/>
<dbReference type="OrthoDB" id="409189at2759"/>
<proteinExistence type="predicted"/>
<organism evidence="1 2">
    <name type="scientific">Syncephalis pseudoplumigaleata</name>
    <dbReference type="NCBI Taxonomy" id="1712513"/>
    <lineage>
        <taxon>Eukaryota</taxon>
        <taxon>Fungi</taxon>
        <taxon>Fungi incertae sedis</taxon>
        <taxon>Zoopagomycota</taxon>
        <taxon>Zoopagomycotina</taxon>
        <taxon>Zoopagomycetes</taxon>
        <taxon>Zoopagales</taxon>
        <taxon>Piptocephalidaceae</taxon>
        <taxon>Syncephalis</taxon>
    </lineage>
</organism>
<evidence type="ECO:0000313" key="2">
    <source>
        <dbReference type="Proteomes" id="UP000278143"/>
    </source>
</evidence>
<evidence type="ECO:0000313" key="1">
    <source>
        <dbReference type="EMBL" id="RKP24295.1"/>
    </source>
</evidence>
<sequence>MLLGNTRQFWPPFCRWLEGRCRRTVKGHATNGWQLSEQHPVDAYVQHVLETALARSYIPRRNSSISGSSSSTTFGVVDIRYAHEMEKGRLLPIQTVAHAAGLGYYMKSVGLCTHPIYGPWIALRAVDRRNAVLFDGMDDTAELDVWHAHLPCPFSAAQQDELADLLRRILDRQRPGAPPAFAGALEAHGTTTPAIKCTVDAVVDALLGQSTVDGEETRAWIAEVCRRGGLVTQHGPSPRIDWLLLRVRAASMLSIGAEHRYMADQAAYHYGKQLQLLEQIVTEQKQQQQQQQQ</sequence>
<protein>
    <submittedName>
        <fullName evidence="1">Uncharacterized protein</fullName>
    </submittedName>
</protein>
<dbReference type="EMBL" id="KZ990322">
    <property type="protein sequence ID" value="RKP24295.1"/>
    <property type="molecule type" value="Genomic_DNA"/>
</dbReference>
<reference evidence="2" key="1">
    <citation type="journal article" date="2018" name="Nat. Microbiol.">
        <title>Leveraging single-cell genomics to expand the fungal tree of life.</title>
        <authorList>
            <person name="Ahrendt S.R."/>
            <person name="Quandt C.A."/>
            <person name="Ciobanu D."/>
            <person name="Clum A."/>
            <person name="Salamov A."/>
            <person name="Andreopoulos B."/>
            <person name="Cheng J.F."/>
            <person name="Woyke T."/>
            <person name="Pelin A."/>
            <person name="Henrissat B."/>
            <person name="Reynolds N.K."/>
            <person name="Benny G.L."/>
            <person name="Smith M.E."/>
            <person name="James T.Y."/>
            <person name="Grigoriev I.V."/>
        </authorList>
    </citation>
    <scope>NUCLEOTIDE SEQUENCE [LARGE SCALE GENOMIC DNA]</scope>
    <source>
        <strain evidence="2">Benny S71-1</strain>
    </source>
</reference>
<name>A0A4P9YWR0_9FUNG</name>
<dbReference type="Proteomes" id="UP000278143">
    <property type="component" value="Unassembled WGS sequence"/>
</dbReference>
<keyword evidence="2" id="KW-1185">Reference proteome</keyword>
<accession>A0A4P9YWR0</accession>
<gene>
    <name evidence="1" type="ORF">SYNPS1DRAFT_29940</name>
</gene>